<evidence type="ECO:0000256" key="5">
    <source>
        <dbReference type="ARBA" id="ARBA00022490"/>
    </source>
</evidence>
<dbReference type="PANTHER" id="PTHR23354:SF130">
    <property type="entry name" value="RESTRICTION OF TELOMERE CAPPING PROTEIN 5"/>
    <property type="match status" value="1"/>
</dbReference>
<accession>A0A9P5D3G6</accession>
<dbReference type="OrthoDB" id="289228at2759"/>
<dbReference type="AlphaFoldDB" id="A0A9P5D3G6"/>
<comment type="function">
    <text evidence="1">May be involved in a process influencing telomere capping.</text>
</comment>
<evidence type="ECO:0000313" key="8">
    <source>
        <dbReference type="EMBL" id="KAF4124922.1"/>
    </source>
</evidence>
<dbReference type="InterPro" id="IPR006571">
    <property type="entry name" value="TLDc_dom"/>
</dbReference>
<keyword evidence="5" id="KW-0963">Cytoplasm</keyword>
<dbReference type="Proteomes" id="UP000749293">
    <property type="component" value="Unassembled WGS sequence"/>
</dbReference>
<proteinExistence type="inferred from homology"/>
<feature type="domain" description="TLDc" evidence="7">
    <location>
        <begin position="323"/>
        <end position="542"/>
    </location>
</feature>
<evidence type="ECO:0000256" key="2">
    <source>
        <dbReference type="ARBA" id="ARBA00004496"/>
    </source>
</evidence>
<protein>
    <recommendedName>
        <fullName evidence="4">Restriction of telomere capping protein 5</fullName>
    </recommendedName>
</protein>
<dbReference type="GeneID" id="55969989"/>
<name>A0A9P5D3G6_9HYPO</name>
<dbReference type="PANTHER" id="PTHR23354">
    <property type="entry name" value="NUCLEOLAR PROTEIN 7/ESTROGEN RECEPTOR COACTIVATOR-RELATED"/>
    <property type="match status" value="1"/>
</dbReference>
<dbReference type="PROSITE" id="PS51886">
    <property type="entry name" value="TLDC"/>
    <property type="match status" value="1"/>
</dbReference>
<sequence>MGQAMSDEPPRQQSREELTKRLAVTFKDKCFSSLEFYLLKAAFESLADRQGNVRYLKEDSVARFLEIPDIIGAAPVIFQMISYIGAFPFLHDAPAVLELPQLIIVLVIMTERYRKVLARGASDRNRLFFKALAVHDKKVAETGSSADEAAKQASSSNAGFGIDQAANDDDDEDDEDLVLTAFELLDIDDAFKQGDPPPSHGAMIPPDNFRKILMLLLLAAPMAGDERLSQYSDHASGESLEALRATAESILAAFVDVETSPGIRYSRFKSVVPTLLPNLFRGFNGIFEHFLFAQDLGLSKHKGDEEKPEPAKAVQPLLPQVGEILNEHSLAQLSFFIPGDSLFRRVRPLYSGNEAGFSMGSFETKVFNWRAPTLVLVRGTRISSVPDGGRESAFADMLPPKRFPDGSKSDRLTFGVYIREPWKHTHRECFGDSDTVLFQLEPVHDVFAASTLNTDYVTFTKPPANDPCLSFGGAHPHPTKSGRRNGVLPMGSVSLTLDGSFEFGVFNHDFTSRGGAFQTSSIRQFNFQDRFQVESLEVWGCGGDKEAKAQADRWAWEAKEAEARRKINLGSGDIEADRALLEMAGLVGGGNRSGGSMA</sequence>
<evidence type="ECO:0000256" key="3">
    <source>
        <dbReference type="ARBA" id="ARBA00006731"/>
    </source>
</evidence>
<feature type="region of interest" description="Disordered" evidence="6">
    <location>
        <begin position="143"/>
        <end position="172"/>
    </location>
</feature>
<comment type="subcellular location">
    <subcellularLocation>
        <location evidence="2">Cytoplasm</location>
    </subcellularLocation>
</comment>
<keyword evidence="9" id="KW-1185">Reference proteome</keyword>
<comment type="caution">
    <text evidence="8">The sequence shown here is derived from an EMBL/GenBank/DDBJ whole genome shotgun (WGS) entry which is preliminary data.</text>
</comment>
<dbReference type="GO" id="GO:0005634">
    <property type="term" value="C:nucleus"/>
    <property type="evidence" value="ECO:0007669"/>
    <property type="project" value="TreeGrafter"/>
</dbReference>
<dbReference type="SMART" id="SM00584">
    <property type="entry name" value="TLDc"/>
    <property type="match status" value="1"/>
</dbReference>
<organism evidence="8 9">
    <name type="scientific">Geosmithia morbida</name>
    <dbReference type="NCBI Taxonomy" id="1094350"/>
    <lineage>
        <taxon>Eukaryota</taxon>
        <taxon>Fungi</taxon>
        <taxon>Dikarya</taxon>
        <taxon>Ascomycota</taxon>
        <taxon>Pezizomycotina</taxon>
        <taxon>Sordariomycetes</taxon>
        <taxon>Hypocreomycetidae</taxon>
        <taxon>Hypocreales</taxon>
        <taxon>Bionectriaceae</taxon>
        <taxon>Geosmithia</taxon>
    </lineage>
</organism>
<evidence type="ECO:0000256" key="6">
    <source>
        <dbReference type="SAM" id="MobiDB-lite"/>
    </source>
</evidence>
<dbReference type="Pfam" id="PF07534">
    <property type="entry name" value="TLD"/>
    <property type="match status" value="1"/>
</dbReference>
<comment type="similarity">
    <text evidence="3">Belongs to the RTC5 family.</text>
</comment>
<dbReference type="EMBL" id="JAANYQ010000003">
    <property type="protein sequence ID" value="KAF4124922.1"/>
    <property type="molecule type" value="Genomic_DNA"/>
</dbReference>
<gene>
    <name evidence="8" type="ORF">GMORB2_3761</name>
</gene>
<evidence type="ECO:0000259" key="7">
    <source>
        <dbReference type="PROSITE" id="PS51886"/>
    </source>
</evidence>
<evidence type="ECO:0000313" key="9">
    <source>
        <dbReference type="Proteomes" id="UP000749293"/>
    </source>
</evidence>
<reference evidence="8" key="1">
    <citation type="submission" date="2020-03" db="EMBL/GenBank/DDBJ databases">
        <title>Site-based positive gene gene selection in Geosmithia morbida across the United States reveals a broad range of putative effectors and factors for local host and environmental adapation.</title>
        <authorList>
            <person name="Onufrak A."/>
            <person name="Murdoch R.W."/>
            <person name="Gazis R."/>
            <person name="Huff M."/>
            <person name="Staton M."/>
            <person name="Klingeman W."/>
            <person name="Hadziabdic D."/>
        </authorList>
    </citation>
    <scope>NUCLEOTIDE SEQUENCE</scope>
    <source>
        <strain evidence="8">1262</strain>
    </source>
</reference>
<evidence type="ECO:0000256" key="4">
    <source>
        <dbReference type="ARBA" id="ARBA00015163"/>
    </source>
</evidence>
<dbReference type="GO" id="GO:0005737">
    <property type="term" value="C:cytoplasm"/>
    <property type="evidence" value="ECO:0007669"/>
    <property type="project" value="UniProtKB-SubCell"/>
</dbReference>
<evidence type="ECO:0000256" key="1">
    <source>
        <dbReference type="ARBA" id="ARBA00002738"/>
    </source>
</evidence>
<dbReference type="GO" id="GO:0006979">
    <property type="term" value="P:response to oxidative stress"/>
    <property type="evidence" value="ECO:0007669"/>
    <property type="project" value="TreeGrafter"/>
</dbReference>
<dbReference type="RefSeq" id="XP_035323574.1">
    <property type="nucleotide sequence ID" value="XM_035465737.1"/>
</dbReference>